<organism evidence="1 2">
    <name type="scientific">Candidatus Auribacter fodinae</name>
    <dbReference type="NCBI Taxonomy" id="2093366"/>
    <lineage>
        <taxon>Bacteria</taxon>
        <taxon>Pseudomonadati</taxon>
        <taxon>Candidatus Auribacterota</taxon>
        <taxon>Candidatus Auribacteria</taxon>
        <taxon>Candidatus Auribacterales</taxon>
        <taxon>Candidatus Auribacteraceae</taxon>
        <taxon>Candidatus Auribacter</taxon>
    </lineage>
</organism>
<evidence type="ECO:0000313" key="1">
    <source>
        <dbReference type="EMBL" id="RJP60248.1"/>
    </source>
</evidence>
<dbReference type="AlphaFoldDB" id="A0A3A4RD29"/>
<evidence type="ECO:0000313" key="2">
    <source>
        <dbReference type="Proteomes" id="UP000266426"/>
    </source>
</evidence>
<sequence length="93" mass="10396">MAVITNTTNPDESFELTINQSQRPIIPNEQFSYTAVLDKNLVLPDGRYKIKFSLTAGEGDIIKTWSQEMVVDISGETVSSIDNAEQMQRADND</sequence>
<gene>
    <name evidence="1" type="ORF">C4541_04160</name>
</gene>
<name>A0A3A4RD29_9BACT</name>
<reference evidence="1 2" key="1">
    <citation type="journal article" date="2017" name="ISME J.">
        <title>Energy and carbon metabolisms in a deep terrestrial subsurface fluid microbial community.</title>
        <authorList>
            <person name="Momper L."/>
            <person name="Jungbluth S.P."/>
            <person name="Lee M.D."/>
            <person name="Amend J.P."/>
        </authorList>
    </citation>
    <scope>NUCLEOTIDE SEQUENCE [LARGE SCALE GENOMIC DNA]</scope>
    <source>
        <strain evidence="1">SURF_26</strain>
    </source>
</reference>
<dbReference type="Proteomes" id="UP000266426">
    <property type="component" value="Unassembled WGS sequence"/>
</dbReference>
<comment type="caution">
    <text evidence="1">The sequence shown here is derived from an EMBL/GenBank/DDBJ whole genome shotgun (WGS) entry which is preliminary data.</text>
</comment>
<dbReference type="EMBL" id="QZJZ01000031">
    <property type="protein sequence ID" value="RJP60248.1"/>
    <property type="molecule type" value="Genomic_DNA"/>
</dbReference>
<proteinExistence type="predicted"/>
<accession>A0A3A4RD29</accession>
<protein>
    <submittedName>
        <fullName evidence="1">Uncharacterized protein</fullName>
    </submittedName>
</protein>